<proteinExistence type="predicted"/>
<organism evidence="1 2">
    <name type="scientific">Catharanthus roseus</name>
    <name type="common">Madagascar periwinkle</name>
    <name type="synonym">Vinca rosea</name>
    <dbReference type="NCBI Taxonomy" id="4058"/>
    <lineage>
        <taxon>Eukaryota</taxon>
        <taxon>Viridiplantae</taxon>
        <taxon>Streptophyta</taxon>
        <taxon>Embryophyta</taxon>
        <taxon>Tracheophyta</taxon>
        <taxon>Spermatophyta</taxon>
        <taxon>Magnoliopsida</taxon>
        <taxon>eudicotyledons</taxon>
        <taxon>Gunneridae</taxon>
        <taxon>Pentapetalae</taxon>
        <taxon>asterids</taxon>
        <taxon>lamiids</taxon>
        <taxon>Gentianales</taxon>
        <taxon>Apocynaceae</taxon>
        <taxon>Rauvolfioideae</taxon>
        <taxon>Vinceae</taxon>
        <taxon>Catharanthinae</taxon>
        <taxon>Catharanthus</taxon>
    </lineage>
</organism>
<comment type="caution">
    <text evidence="1">The sequence shown here is derived from an EMBL/GenBank/DDBJ whole genome shotgun (WGS) entry which is preliminary data.</text>
</comment>
<evidence type="ECO:0000313" key="2">
    <source>
        <dbReference type="Proteomes" id="UP001060085"/>
    </source>
</evidence>
<accession>A0ACC0AK20</accession>
<reference evidence="2" key="1">
    <citation type="journal article" date="2023" name="Nat. Plants">
        <title>Single-cell RNA sequencing provides a high-resolution roadmap for understanding the multicellular compartmentation of specialized metabolism.</title>
        <authorList>
            <person name="Sun S."/>
            <person name="Shen X."/>
            <person name="Li Y."/>
            <person name="Li Y."/>
            <person name="Wang S."/>
            <person name="Li R."/>
            <person name="Zhang H."/>
            <person name="Shen G."/>
            <person name="Guo B."/>
            <person name="Wei J."/>
            <person name="Xu J."/>
            <person name="St-Pierre B."/>
            <person name="Chen S."/>
            <person name="Sun C."/>
        </authorList>
    </citation>
    <scope>NUCLEOTIDE SEQUENCE [LARGE SCALE GENOMIC DNA]</scope>
</reference>
<dbReference type="EMBL" id="CM044705">
    <property type="protein sequence ID" value="KAI5661164.1"/>
    <property type="molecule type" value="Genomic_DNA"/>
</dbReference>
<keyword evidence="2" id="KW-1185">Reference proteome</keyword>
<evidence type="ECO:0000313" key="1">
    <source>
        <dbReference type="EMBL" id="KAI5661164.1"/>
    </source>
</evidence>
<sequence>MATLASFSGSHLYPPSYRPSQCSVSPLPSSFSLQFRPKLSGGASRSSRALVIACSASTYDGKSRSKKSVLTNLIQEIEPLDVSIIQKDVPPTTLDAMKRTISGMLGLLPSDQFQVFIEALWEPLSKLLISSMMTGYTLRNAEYRLCLEKNLEIYGGIIDKQKMEDCKQEAERKLLNDYEIDRTSRHDKLPVAEKMTETTSLLPDFGEMNPETMQYILNLQSRLSSVKRELREVKRKNTALQMQQFVGEEKNDLLDYLRSLQPEKVAELSEPTCPELKETIHSVVHGLLATLSPKMHSRAPDITEGTSTGTRNIGDEDCVDIVENTSIQFQPHISLTRDYLARLLFWCMLLGHYLRGLEYRLELMELLSLPCTLENKTSGEQSA</sequence>
<name>A0ACC0AK20_CATRO</name>
<protein>
    <submittedName>
        <fullName evidence="1">Uncharacterized protein</fullName>
    </submittedName>
</protein>
<gene>
    <name evidence="1" type="ORF">M9H77_20487</name>
</gene>
<dbReference type="Proteomes" id="UP001060085">
    <property type="component" value="Linkage Group LG05"/>
</dbReference>